<dbReference type="Proteomes" id="UP000235405">
    <property type="component" value="Unassembled WGS sequence"/>
</dbReference>
<evidence type="ECO:0000313" key="1">
    <source>
        <dbReference type="EMBL" id="PMF23402.1"/>
    </source>
</evidence>
<dbReference type="AlphaFoldDB" id="A0A2N7CH19"/>
<sequence length="608" mass="69321">MSDYNSADSKINGKPQVEARFEASAARDAHLVYKGTIQPPLGLDIVDESTGECLTIEDDVKKQSLADRLTLRYKRQTESRKALYGFHETTKYKANGHTKHHETCYCQYVPYTKDIDVLRHPKTERFNLSGLATCGSAAVCPICESVISERRANELRSAFNQAKALNLNIQLLTFTIPHEFGDEIGDLRPKLSQAQQQFFNGSPWKKCKEKYGIVAYCRSLECRYGANGWHPHFHFIIFSEKPLPKTKLNKQNATAKRWRKLDINQQSDDWLWFLNRWGNMCEKVGLARPNEYGLDIRDGSMAYDYITKYGMDGERLTTKGKVKKELTWDMADEVTKGNKKDGKKSYSPFQLLDVLGDRNAIKKDKQNARVQFLKYARAMKGVPLLRWSKSAFDVFCFDDVTDVELLKANDDESSLIAQITVFEWRCILKHSNRDLFMGVVNSDVGSVGIRAYIQSVVDLESNKPQDDFFVGSGLPAVDCPVDAEIIIADEFSQAEQLEINAEFMQYAQTTDLDADFEPLHKDDITNALVDRSGDISYKKIPLDNNTGYDAIDLGKYKSNADRIRLEKLKAAHVPPMPIQYDLYSVDDWNKELSYQAALEFNTDDYKDS</sequence>
<evidence type="ECO:0008006" key="3">
    <source>
        <dbReference type="Google" id="ProtNLM"/>
    </source>
</evidence>
<gene>
    <name evidence="1" type="ORF">BCV19_04330</name>
</gene>
<organism evidence="1 2">
    <name type="scientific">Vibrio splendidus</name>
    <dbReference type="NCBI Taxonomy" id="29497"/>
    <lineage>
        <taxon>Bacteria</taxon>
        <taxon>Pseudomonadati</taxon>
        <taxon>Pseudomonadota</taxon>
        <taxon>Gammaproteobacteria</taxon>
        <taxon>Vibrionales</taxon>
        <taxon>Vibrionaceae</taxon>
        <taxon>Vibrio</taxon>
    </lineage>
</organism>
<protein>
    <recommendedName>
        <fullName evidence="3">Replication protein</fullName>
    </recommendedName>
</protein>
<proteinExistence type="predicted"/>
<accession>A0A2N7CH19</accession>
<reference evidence="2" key="1">
    <citation type="submission" date="2016-07" db="EMBL/GenBank/DDBJ databases">
        <title>Nontailed viruses are major unrecognized killers of bacteria in the ocean.</title>
        <authorList>
            <person name="Kauffman K."/>
            <person name="Hussain F."/>
            <person name="Yang J."/>
            <person name="Arevalo P."/>
            <person name="Brown J."/>
            <person name="Cutler M."/>
            <person name="Kelly L."/>
            <person name="Polz M.F."/>
        </authorList>
    </citation>
    <scope>NUCLEOTIDE SEQUENCE [LARGE SCALE GENOMIC DNA]</scope>
    <source>
        <strain evidence="2">10N.286.54.F3</strain>
    </source>
</reference>
<evidence type="ECO:0000313" key="2">
    <source>
        <dbReference type="Proteomes" id="UP000235405"/>
    </source>
</evidence>
<name>A0A2N7CH19_VIBSP</name>
<dbReference type="EMBL" id="MCSW01000147">
    <property type="protein sequence ID" value="PMF23402.1"/>
    <property type="molecule type" value="Genomic_DNA"/>
</dbReference>
<dbReference type="RefSeq" id="WP_102482171.1">
    <property type="nucleotide sequence ID" value="NZ_MCSW01000147.1"/>
</dbReference>
<comment type="caution">
    <text evidence="1">The sequence shown here is derived from an EMBL/GenBank/DDBJ whole genome shotgun (WGS) entry which is preliminary data.</text>
</comment>